<protein>
    <submittedName>
        <fullName evidence="1">Uncharacterized protein</fullName>
    </submittedName>
</protein>
<dbReference type="EMBL" id="KN822039">
    <property type="protein sequence ID" value="KIM62866.1"/>
    <property type="molecule type" value="Genomic_DNA"/>
</dbReference>
<name>A0A0C3E494_9AGAM</name>
<keyword evidence="2" id="KW-1185">Reference proteome</keyword>
<evidence type="ECO:0000313" key="1">
    <source>
        <dbReference type="EMBL" id="KIM62866.1"/>
    </source>
</evidence>
<evidence type="ECO:0000313" key="2">
    <source>
        <dbReference type="Proteomes" id="UP000053989"/>
    </source>
</evidence>
<reference evidence="1 2" key="1">
    <citation type="submission" date="2014-04" db="EMBL/GenBank/DDBJ databases">
        <authorList>
            <consortium name="DOE Joint Genome Institute"/>
            <person name="Kuo A."/>
            <person name="Kohler A."/>
            <person name="Nagy L.G."/>
            <person name="Floudas D."/>
            <person name="Copeland A."/>
            <person name="Barry K.W."/>
            <person name="Cichocki N."/>
            <person name="Veneault-Fourrey C."/>
            <person name="LaButti K."/>
            <person name="Lindquist E.A."/>
            <person name="Lipzen A."/>
            <person name="Lundell T."/>
            <person name="Morin E."/>
            <person name="Murat C."/>
            <person name="Sun H."/>
            <person name="Tunlid A."/>
            <person name="Henrissat B."/>
            <person name="Grigoriev I.V."/>
            <person name="Hibbett D.S."/>
            <person name="Martin F."/>
            <person name="Nordberg H.P."/>
            <person name="Cantor M.N."/>
            <person name="Hua S.X."/>
        </authorList>
    </citation>
    <scope>NUCLEOTIDE SEQUENCE [LARGE SCALE GENOMIC DNA]</scope>
    <source>
        <strain evidence="1 2">Foug A</strain>
    </source>
</reference>
<organism evidence="1 2">
    <name type="scientific">Scleroderma citrinum Foug A</name>
    <dbReference type="NCBI Taxonomy" id="1036808"/>
    <lineage>
        <taxon>Eukaryota</taxon>
        <taxon>Fungi</taxon>
        <taxon>Dikarya</taxon>
        <taxon>Basidiomycota</taxon>
        <taxon>Agaricomycotina</taxon>
        <taxon>Agaricomycetes</taxon>
        <taxon>Agaricomycetidae</taxon>
        <taxon>Boletales</taxon>
        <taxon>Sclerodermatineae</taxon>
        <taxon>Sclerodermataceae</taxon>
        <taxon>Scleroderma</taxon>
    </lineage>
</organism>
<dbReference type="HOGENOM" id="CLU_1816947_0_0_1"/>
<proteinExistence type="predicted"/>
<reference evidence="2" key="2">
    <citation type="submission" date="2015-01" db="EMBL/GenBank/DDBJ databases">
        <title>Evolutionary Origins and Diversification of the Mycorrhizal Mutualists.</title>
        <authorList>
            <consortium name="DOE Joint Genome Institute"/>
            <consortium name="Mycorrhizal Genomics Consortium"/>
            <person name="Kohler A."/>
            <person name="Kuo A."/>
            <person name="Nagy L.G."/>
            <person name="Floudas D."/>
            <person name="Copeland A."/>
            <person name="Barry K.W."/>
            <person name="Cichocki N."/>
            <person name="Veneault-Fourrey C."/>
            <person name="LaButti K."/>
            <person name="Lindquist E.A."/>
            <person name="Lipzen A."/>
            <person name="Lundell T."/>
            <person name="Morin E."/>
            <person name="Murat C."/>
            <person name="Riley R."/>
            <person name="Ohm R."/>
            <person name="Sun H."/>
            <person name="Tunlid A."/>
            <person name="Henrissat B."/>
            <person name="Grigoriev I.V."/>
            <person name="Hibbett D.S."/>
            <person name="Martin F."/>
        </authorList>
    </citation>
    <scope>NUCLEOTIDE SEQUENCE [LARGE SCALE GENOMIC DNA]</scope>
    <source>
        <strain evidence="2">Foug A</strain>
    </source>
</reference>
<accession>A0A0C3E494</accession>
<gene>
    <name evidence="1" type="ORF">SCLCIDRAFT_778897</name>
</gene>
<dbReference type="AlphaFoldDB" id="A0A0C3E494"/>
<dbReference type="Proteomes" id="UP000053989">
    <property type="component" value="Unassembled WGS sequence"/>
</dbReference>
<sequence>MLLSIMISVEDQEIVIGPPDETAPIFMIFEVPPVMAVTPSIVFPCCTFNGRNGNLSLSTKFLGHPCSQPLTDLGERWLDTRHHSFPLVPRRLGRTPGPDSESWLYQIFPVPRTMSSSSIYSSGDPAYTSRCDSTCYLICRNT</sequence>
<dbReference type="InParanoid" id="A0A0C3E494"/>